<evidence type="ECO:0008006" key="6">
    <source>
        <dbReference type="Google" id="ProtNLM"/>
    </source>
</evidence>
<organism evidence="4 5">
    <name type="scientific">Kalanchoe fedtschenkoi</name>
    <name type="common">Lavender scallops</name>
    <name type="synonym">South American air plant</name>
    <dbReference type="NCBI Taxonomy" id="63787"/>
    <lineage>
        <taxon>Eukaryota</taxon>
        <taxon>Viridiplantae</taxon>
        <taxon>Streptophyta</taxon>
        <taxon>Embryophyta</taxon>
        <taxon>Tracheophyta</taxon>
        <taxon>Spermatophyta</taxon>
        <taxon>Magnoliopsida</taxon>
        <taxon>eudicotyledons</taxon>
        <taxon>Gunneridae</taxon>
        <taxon>Pentapetalae</taxon>
        <taxon>Saxifragales</taxon>
        <taxon>Crassulaceae</taxon>
        <taxon>Kalanchoe</taxon>
    </lineage>
</organism>
<keyword evidence="3" id="KW-0808">Transferase</keyword>
<protein>
    <recommendedName>
        <fullName evidence="6">Glycosyltransferase</fullName>
    </recommendedName>
</protein>
<dbReference type="EnsemblPlants" id="Kaladp0064s0103.1.v1.1">
    <property type="protein sequence ID" value="Kaladp0064s0103.1.v1.1.CDS.1"/>
    <property type="gene ID" value="Kaladp0064s0103.v1.1"/>
</dbReference>
<accession>A0A7N0UF68</accession>
<dbReference type="FunFam" id="3.40.50.2000:FF:000103">
    <property type="entry name" value="Glycosyltransferase"/>
    <property type="match status" value="1"/>
</dbReference>
<dbReference type="SUPFAM" id="SSF53756">
    <property type="entry name" value="UDP-Glycosyltransferase/glycogen phosphorylase"/>
    <property type="match status" value="1"/>
</dbReference>
<sequence>MGDEKPSSNVVMFPFMAQGHIIPFLALALKIKARAPDNLTISIVNTPLNIANLRASLPDTAASIELLELPFDAAAHGLPPHAQNTDVLPYPLVIRLIRAAASLKPAFSRLISDLTARRGGPVCVVADIFLGWTVDVARELGVHHAVFCGGGGFGFGCYYSVWVNTPHRKTQSREFALPDFPEAGKLHISQLPANQLNADGVDPWSTFQSTNLPKWIESDALLFNTVEELDAAGLAYFRRVTKKNVWAIGPVVLAAENRRRVGKKQGIASDLCKSWLDSKPPNSVLYVSFGSNNTISAPHMTQLAAALETSGVNFIWVVRPPLGFDINSEFRDSEWLPEGFVERIEDGKRGLVVRDWAPQVEILSHPSVAAFVSHCGWGSVMEALSEGVVLLGWPMAGEQFYNAKFLVEVVGVCVEVARGSGWEVRQEDIASKIAAVMRGREGEEMRGRAAEVREMVRAAAGDADGSSSTKAMDDFFRALCGVV</sequence>
<dbReference type="InterPro" id="IPR002213">
    <property type="entry name" value="UDP_glucos_trans"/>
</dbReference>
<dbReference type="FunFam" id="3.40.50.2000:FF:000064">
    <property type="entry name" value="Glycosyltransferase"/>
    <property type="match status" value="1"/>
</dbReference>
<dbReference type="Pfam" id="PF00201">
    <property type="entry name" value="UDPGT"/>
    <property type="match status" value="1"/>
</dbReference>
<dbReference type="Gramene" id="Kaladp0064s0103.1.v1.1">
    <property type="protein sequence ID" value="Kaladp0064s0103.1.v1.1.CDS.1"/>
    <property type="gene ID" value="Kaladp0064s0103.v1.1"/>
</dbReference>
<dbReference type="AlphaFoldDB" id="A0A7N0UF68"/>
<evidence type="ECO:0000313" key="5">
    <source>
        <dbReference type="Proteomes" id="UP000594263"/>
    </source>
</evidence>
<comment type="similarity">
    <text evidence="1">Belongs to the UDP-glycosyltransferase family.</text>
</comment>
<evidence type="ECO:0000313" key="4">
    <source>
        <dbReference type="EnsemblPlants" id="Kaladp0064s0103.1.v1.1.CDS.1"/>
    </source>
</evidence>
<dbReference type="PANTHER" id="PTHR48047">
    <property type="entry name" value="GLYCOSYLTRANSFERASE"/>
    <property type="match status" value="1"/>
</dbReference>
<reference evidence="4" key="1">
    <citation type="submission" date="2021-01" db="UniProtKB">
        <authorList>
            <consortium name="EnsemblPlants"/>
        </authorList>
    </citation>
    <scope>IDENTIFICATION</scope>
</reference>
<keyword evidence="2" id="KW-0328">Glycosyltransferase</keyword>
<proteinExistence type="inferred from homology"/>
<evidence type="ECO:0000256" key="2">
    <source>
        <dbReference type="ARBA" id="ARBA00022676"/>
    </source>
</evidence>
<keyword evidence="5" id="KW-1185">Reference proteome</keyword>
<dbReference type="Gene3D" id="3.40.50.2000">
    <property type="entry name" value="Glycogen Phosphorylase B"/>
    <property type="match status" value="2"/>
</dbReference>
<dbReference type="OMA" id="QFFNVKF"/>
<dbReference type="GO" id="GO:0035251">
    <property type="term" value="F:UDP-glucosyltransferase activity"/>
    <property type="evidence" value="ECO:0007669"/>
    <property type="project" value="TreeGrafter"/>
</dbReference>
<dbReference type="CDD" id="cd03784">
    <property type="entry name" value="GT1_Gtf-like"/>
    <property type="match status" value="1"/>
</dbReference>
<evidence type="ECO:0000256" key="1">
    <source>
        <dbReference type="ARBA" id="ARBA00009995"/>
    </source>
</evidence>
<dbReference type="PANTHER" id="PTHR48047:SF61">
    <property type="entry name" value="OS04G0273600 PROTEIN"/>
    <property type="match status" value="1"/>
</dbReference>
<dbReference type="Proteomes" id="UP000594263">
    <property type="component" value="Unplaced"/>
</dbReference>
<name>A0A7N0UF68_KALFE</name>
<evidence type="ECO:0000256" key="3">
    <source>
        <dbReference type="ARBA" id="ARBA00022679"/>
    </source>
</evidence>